<dbReference type="CDD" id="cd00051">
    <property type="entry name" value="EFh"/>
    <property type="match status" value="1"/>
</dbReference>
<dbReference type="InterPro" id="IPR018247">
    <property type="entry name" value="EF_Hand_1_Ca_BS"/>
</dbReference>
<feature type="domain" description="EF-hand" evidence="2">
    <location>
        <begin position="62"/>
        <end position="93"/>
    </location>
</feature>
<organism evidence="3 4">
    <name type="scientific">Paragonimus heterotremus</name>
    <dbReference type="NCBI Taxonomy" id="100268"/>
    <lineage>
        <taxon>Eukaryota</taxon>
        <taxon>Metazoa</taxon>
        <taxon>Spiralia</taxon>
        <taxon>Lophotrochozoa</taxon>
        <taxon>Platyhelminthes</taxon>
        <taxon>Trematoda</taxon>
        <taxon>Digenea</taxon>
        <taxon>Plagiorchiida</taxon>
        <taxon>Troglotremata</taxon>
        <taxon>Troglotrematidae</taxon>
        <taxon>Paragonimus</taxon>
    </lineage>
</organism>
<dbReference type="Proteomes" id="UP000748531">
    <property type="component" value="Unassembled WGS sequence"/>
</dbReference>
<dbReference type="EMBL" id="LUCH01004876">
    <property type="protein sequence ID" value="KAF5398564.1"/>
    <property type="molecule type" value="Genomic_DNA"/>
</dbReference>
<dbReference type="InterPro" id="IPR011992">
    <property type="entry name" value="EF-hand-dom_pair"/>
</dbReference>
<protein>
    <submittedName>
        <fullName evidence="3">EF hand</fullName>
    </submittedName>
</protein>
<comment type="caution">
    <text evidence="3">The sequence shown here is derived from an EMBL/GenBank/DDBJ whole genome shotgun (WGS) entry which is preliminary data.</text>
</comment>
<evidence type="ECO:0000256" key="1">
    <source>
        <dbReference type="ARBA" id="ARBA00022837"/>
    </source>
</evidence>
<accession>A0A8J4TET7</accession>
<dbReference type="Pfam" id="PF13499">
    <property type="entry name" value="EF-hand_7"/>
    <property type="match status" value="1"/>
</dbReference>
<evidence type="ECO:0000313" key="4">
    <source>
        <dbReference type="Proteomes" id="UP000748531"/>
    </source>
</evidence>
<dbReference type="GO" id="GO:0005509">
    <property type="term" value="F:calcium ion binding"/>
    <property type="evidence" value="ECO:0007669"/>
    <property type="project" value="InterPro"/>
</dbReference>
<sequence>MQTTSTTKRWLLFADLHHTDTVSGMPTKAEVQQVLSVLDTNKDGKVSVDELKAFLDSADCKLDKKLVQQFIDTHDKDKDGKLDLNELAVCLSQ</sequence>
<dbReference type="SMART" id="SM00054">
    <property type="entry name" value="EFh"/>
    <property type="match status" value="2"/>
</dbReference>
<evidence type="ECO:0000259" key="2">
    <source>
        <dbReference type="PROSITE" id="PS50222"/>
    </source>
</evidence>
<dbReference type="AlphaFoldDB" id="A0A8J4TET7"/>
<keyword evidence="1" id="KW-0106">Calcium</keyword>
<dbReference type="Gene3D" id="1.10.238.10">
    <property type="entry name" value="EF-hand"/>
    <property type="match status" value="1"/>
</dbReference>
<dbReference type="OrthoDB" id="293868at2759"/>
<keyword evidence="4" id="KW-1185">Reference proteome</keyword>
<name>A0A8J4TET7_9TREM</name>
<dbReference type="PROSITE" id="PS00018">
    <property type="entry name" value="EF_HAND_1"/>
    <property type="match status" value="2"/>
</dbReference>
<dbReference type="InterPro" id="IPR002048">
    <property type="entry name" value="EF_hand_dom"/>
</dbReference>
<evidence type="ECO:0000313" key="3">
    <source>
        <dbReference type="EMBL" id="KAF5398564.1"/>
    </source>
</evidence>
<reference evidence="3" key="1">
    <citation type="submission" date="2019-05" db="EMBL/GenBank/DDBJ databases">
        <title>Annotation for the trematode Paragonimus heterotremus.</title>
        <authorList>
            <person name="Choi Y.-J."/>
        </authorList>
    </citation>
    <scope>NUCLEOTIDE SEQUENCE</scope>
    <source>
        <strain evidence="3">LC</strain>
    </source>
</reference>
<dbReference type="SUPFAM" id="SSF47473">
    <property type="entry name" value="EF-hand"/>
    <property type="match status" value="1"/>
</dbReference>
<gene>
    <name evidence="3" type="ORF">PHET_08278</name>
</gene>
<feature type="domain" description="EF-hand" evidence="2">
    <location>
        <begin position="26"/>
        <end position="61"/>
    </location>
</feature>
<proteinExistence type="predicted"/>
<dbReference type="PROSITE" id="PS50222">
    <property type="entry name" value="EF_HAND_2"/>
    <property type="match status" value="2"/>
</dbReference>